<feature type="compositionally biased region" description="Basic and acidic residues" evidence="1">
    <location>
        <begin position="588"/>
        <end position="603"/>
    </location>
</feature>
<feature type="compositionally biased region" description="Polar residues" evidence="1">
    <location>
        <begin position="45"/>
        <end position="61"/>
    </location>
</feature>
<dbReference type="Pfam" id="PF15262">
    <property type="entry name" value="DUF4592"/>
    <property type="match status" value="1"/>
</dbReference>
<feature type="compositionally biased region" description="Polar residues" evidence="1">
    <location>
        <begin position="501"/>
        <end position="522"/>
    </location>
</feature>
<proteinExistence type="predicted"/>
<feature type="compositionally biased region" description="Low complexity" evidence="1">
    <location>
        <begin position="164"/>
        <end position="175"/>
    </location>
</feature>
<accession>M7BG23</accession>
<feature type="domain" description="DUF4592" evidence="2">
    <location>
        <begin position="130"/>
        <end position="274"/>
    </location>
</feature>
<feature type="compositionally biased region" description="Polar residues" evidence="1">
    <location>
        <begin position="226"/>
        <end position="238"/>
    </location>
</feature>
<feature type="compositionally biased region" description="Polar residues" evidence="1">
    <location>
        <begin position="279"/>
        <end position="290"/>
    </location>
</feature>
<sequence length="974" mass="107234">MSSTRIMDAKLREAEGCGEDNSGKKKSKFKSFKKFFGKRKRKETLPSSGSITLKPCQSASDVTAPESRHIDYDSEDELESHTGIMGSRALSHDSIFIPEPAQEPARPVRVFSQENVSDRIRALQLKLQHSMKLGPPPPFGIRAKRMDDAGTSSEDDGLPRSPPEISLLHEILSSSTATRFSDSHKHPSSLSLAGTGSEEEEQVTSGPSSRPHSTEGQLFPRHASAKTMSPQTSDSSISPAADFDTPPEFSTCLDNSAAKHKLLIKPRNQRSSKMRRLPSRTQSESLNDLSCTPEEEEHDGREMLTDLTYEVFTTSHQKLTHSTAVTSDVASWQRPEMPKDFPHGLRHRDERPPTRQFTSESAIVQEASLHENNPEGCQTMLELTHSKSDYPSPLEPKENVITLYPPPARETQREKEPSGTLSVSTRNVCDVSVNTLNQENKQFLNGSSVNNLLSEEDTSTSTGTFSCLGGPEKNVQKDGQISMETSCNKETKKESAALPASSKQLPEGSSQLTDSPCVSSDIPQPALSLQLGSSASWSLEQTAPTQELAASDKENNQSLGHREAIWGEKTEKAANELSTLRKFSVSSARERPRAGSLHLKENSECESPLNAKLPLSKTKLSSRNDKLKEDVQVGADLQEEKNSIKKQVSLADSDSEVTGKAADKMVAGCVSQAIDAIPVVSQCQPGSEDKSPFQVKLRSTSLSLKYRDSSSPESKGFKRYSAEINLEKEGLASLLKGEKAQIKKTADVNINGSVNDNIKSKTKSSEQLSTKPPLPRKPVLQNVTNANSNVNVEKQEKATKSPESRSKDRDLEKKSCPSKVPDSPGGTDSQSTPAWITIARQKQRGMQQEPEPTKEEKLVAQDIKSDTEKQNKEKERMEGSMKQQANFIRSKPSHLGPKTSSEEQRNETKSDMNEPLPRANSLSHHVPAQSSVPIEREEMNQFKKISHSAPDQPSWMELAKKKSQAWSDMPQIIK</sequence>
<reference evidence="4" key="1">
    <citation type="journal article" date="2013" name="Nat. Genet.">
        <title>The draft genomes of soft-shell turtle and green sea turtle yield insights into the development and evolution of the turtle-specific body plan.</title>
        <authorList>
            <person name="Wang Z."/>
            <person name="Pascual-Anaya J."/>
            <person name="Zadissa A."/>
            <person name="Li W."/>
            <person name="Niimura Y."/>
            <person name="Huang Z."/>
            <person name="Li C."/>
            <person name="White S."/>
            <person name="Xiong Z."/>
            <person name="Fang D."/>
            <person name="Wang B."/>
            <person name="Ming Y."/>
            <person name="Chen Y."/>
            <person name="Zheng Y."/>
            <person name="Kuraku S."/>
            <person name="Pignatelli M."/>
            <person name="Herrero J."/>
            <person name="Beal K."/>
            <person name="Nozawa M."/>
            <person name="Li Q."/>
            <person name="Wang J."/>
            <person name="Zhang H."/>
            <person name="Yu L."/>
            <person name="Shigenobu S."/>
            <person name="Wang J."/>
            <person name="Liu J."/>
            <person name="Flicek P."/>
            <person name="Searle S."/>
            <person name="Wang J."/>
            <person name="Kuratani S."/>
            <person name="Yin Y."/>
            <person name="Aken B."/>
            <person name="Zhang G."/>
            <person name="Irie N."/>
        </authorList>
    </citation>
    <scope>NUCLEOTIDE SEQUENCE [LARGE SCALE GENOMIC DNA]</scope>
</reference>
<feature type="compositionally biased region" description="Basic and acidic residues" evidence="1">
    <location>
        <begin position="336"/>
        <end position="353"/>
    </location>
</feature>
<feature type="compositionally biased region" description="Basic and acidic residues" evidence="1">
    <location>
        <begin position="900"/>
        <end position="912"/>
    </location>
</feature>
<dbReference type="InterPro" id="IPR028030">
    <property type="entry name" value="DUF4592"/>
</dbReference>
<evidence type="ECO:0000256" key="1">
    <source>
        <dbReference type="SAM" id="MobiDB-lite"/>
    </source>
</evidence>
<feature type="compositionally biased region" description="Polar residues" evidence="1">
    <location>
        <begin position="319"/>
        <end position="330"/>
    </location>
</feature>
<feature type="region of interest" description="Disordered" evidence="1">
    <location>
        <begin position="127"/>
        <end position="300"/>
    </location>
</feature>
<dbReference type="AlphaFoldDB" id="M7BG23"/>
<feature type="compositionally biased region" description="Basic and acidic residues" evidence="1">
    <location>
        <begin position="793"/>
        <end position="815"/>
    </location>
</feature>
<feature type="region of interest" description="Disordered" evidence="1">
    <location>
        <begin position="751"/>
        <end position="974"/>
    </location>
</feature>
<feature type="compositionally biased region" description="Polar residues" evidence="1">
    <location>
        <begin position="454"/>
        <end position="465"/>
    </location>
</feature>
<feature type="compositionally biased region" description="Basic and acidic residues" evidence="1">
    <location>
        <begin position="851"/>
        <end position="879"/>
    </location>
</feature>
<feature type="compositionally biased region" description="Basic and acidic residues" evidence="1">
    <location>
        <begin position="550"/>
        <end position="567"/>
    </location>
</feature>
<feature type="region of interest" description="Disordered" evidence="1">
    <location>
        <begin position="1"/>
        <end position="25"/>
    </location>
</feature>
<dbReference type="InterPro" id="IPR026713">
    <property type="entry name" value="CRACD-like"/>
</dbReference>
<protein>
    <recommendedName>
        <fullName evidence="2">DUF4592 domain-containing protein</fullName>
    </recommendedName>
</protein>
<evidence type="ECO:0000259" key="2">
    <source>
        <dbReference type="Pfam" id="PF15262"/>
    </source>
</evidence>
<evidence type="ECO:0000313" key="3">
    <source>
        <dbReference type="EMBL" id="EMP27182.1"/>
    </source>
</evidence>
<organism evidence="3 4">
    <name type="scientific">Chelonia mydas</name>
    <name type="common">Green sea-turtle</name>
    <name type="synonym">Chelonia agassizi</name>
    <dbReference type="NCBI Taxonomy" id="8469"/>
    <lineage>
        <taxon>Eukaryota</taxon>
        <taxon>Metazoa</taxon>
        <taxon>Chordata</taxon>
        <taxon>Craniata</taxon>
        <taxon>Vertebrata</taxon>
        <taxon>Euteleostomi</taxon>
        <taxon>Archelosauria</taxon>
        <taxon>Testudinata</taxon>
        <taxon>Testudines</taxon>
        <taxon>Cryptodira</taxon>
        <taxon>Durocryptodira</taxon>
        <taxon>Americhelydia</taxon>
        <taxon>Chelonioidea</taxon>
        <taxon>Cheloniidae</taxon>
        <taxon>Chelonia</taxon>
    </lineage>
</organism>
<feature type="region of interest" description="Disordered" evidence="1">
    <location>
        <begin position="584"/>
        <end position="610"/>
    </location>
</feature>
<dbReference type="EMBL" id="KB573110">
    <property type="protein sequence ID" value="EMP27182.1"/>
    <property type="molecule type" value="Genomic_DNA"/>
</dbReference>
<gene>
    <name evidence="3" type="ORF">UY3_15781</name>
</gene>
<dbReference type="PANTHER" id="PTHR47743">
    <property type="entry name" value="KIAA1210 / KIAA1211 FAMILY MEMBER"/>
    <property type="match status" value="1"/>
</dbReference>
<feature type="compositionally biased region" description="Polar residues" evidence="1">
    <location>
        <begin position="781"/>
        <end position="792"/>
    </location>
</feature>
<dbReference type="PANTHER" id="PTHR47743:SF1">
    <property type="entry name" value="CRACD-LIKE PROTEIN"/>
    <property type="match status" value="1"/>
</dbReference>
<feature type="region of interest" description="Disordered" evidence="1">
    <location>
        <begin position="454"/>
        <end position="524"/>
    </location>
</feature>
<dbReference type="Proteomes" id="UP000031443">
    <property type="component" value="Unassembled WGS sequence"/>
</dbReference>
<name>M7BG23_CHEMY</name>
<dbReference type="STRING" id="8469.M7BG23"/>
<feature type="compositionally biased region" description="Polar residues" evidence="1">
    <location>
        <begin position="920"/>
        <end position="932"/>
    </location>
</feature>
<dbReference type="eggNOG" id="ENOG502QSVM">
    <property type="taxonomic scope" value="Eukaryota"/>
</dbReference>
<feature type="region of interest" description="Disordered" evidence="1">
    <location>
        <begin position="38"/>
        <end position="67"/>
    </location>
</feature>
<feature type="region of interest" description="Disordered" evidence="1">
    <location>
        <begin position="538"/>
        <end position="567"/>
    </location>
</feature>
<evidence type="ECO:0000313" key="4">
    <source>
        <dbReference type="Proteomes" id="UP000031443"/>
    </source>
</evidence>
<feature type="compositionally biased region" description="Basic residues" evidence="1">
    <location>
        <begin position="258"/>
        <end position="278"/>
    </location>
</feature>
<feature type="region of interest" description="Disordered" evidence="1">
    <location>
        <begin position="319"/>
        <end position="356"/>
    </location>
</feature>
<feature type="compositionally biased region" description="Polar residues" evidence="1">
    <location>
        <begin position="203"/>
        <end position="216"/>
    </location>
</feature>
<feature type="compositionally biased region" description="Polar residues" evidence="1">
    <location>
        <begin position="477"/>
        <end position="486"/>
    </location>
</feature>
<keyword evidence="4" id="KW-1185">Reference proteome</keyword>